<dbReference type="Proteomes" id="UP000008311">
    <property type="component" value="Unassembled WGS sequence"/>
</dbReference>
<organism evidence="2 3">
    <name type="scientific">Ricinus communis</name>
    <name type="common">Castor bean</name>
    <dbReference type="NCBI Taxonomy" id="3988"/>
    <lineage>
        <taxon>Eukaryota</taxon>
        <taxon>Viridiplantae</taxon>
        <taxon>Streptophyta</taxon>
        <taxon>Embryophyta</taxon>
        <taxon>Tracheophyta</taxon>
        <taxon>Spermatophyta</taxon>
        <taxon>Magnoliopsida</taxon>
        <taxon>eudicotyledons</taxon>
        <taxon>Gunneridae</taxon>
        <taxon>Pentapetalae</taxon>
        <taxon>rosids</taxon>
        <taxon>fabids</taxon>
        <taxon>Malpighiales</taxon>
        <taxon>Euphorbiaceae</taxon>
        <taxon>Acalyphoideae</taxon>
        <taxon>Acalypheae</taxon>
        <taxon>Ricinus</taxon>
    </lineage>
</organism>
<keyword evidence="3" id="KW-1185">Reference proteome</keyword>
<gene>
    <name evidence="2" type="ORF">RCOM_0155800</name>
</gene>
<name>B9T6R3_RICCO</name>
<accession>B9T6R3</accession>
<feature type="compositionally biased region" description="Basic and acidic residues" evidence="1">
    <location>
        <begin position="1"/>
        <end position="14"/>
    </location>
</feature>
<reference evidence="3" key="1">
    <citation type="journal article" date="2010" name="Nat. Biotechnol.">
        <title>Draft genome sequence of the oilseed species Ricinus communis.</title>
        <authorList>
            <person name="Chan A.P."/>
            <person name="Crabtree J."/>
            <person name="Zhao Q."/>
            <person name="Lorenzi H."/>
            <person name="Orvis J."/>
            <person name="Puiu D."/>
            <person name="Melake-Berhan A."/>
            <person name="Jones K.M."/>
            <person name="Redman J."/>
            <person name="Chen G."/>
            <person name="Cahoon E.B."/>
            <person name="Gedil M."/>
            <person name="Stanke M."/>
            <person name="Haas B.J."/>
            <person name="Wortman J.R."/>
            <person name="Fraser-Liggett C.M."/>
            <person name="Ravel J."/>
            <person name="Rabinowicz P.D."/>
        </authorList>
    </citation>
    <scope>NUCLEOTIDE SEQUENCE [LARGE SCALE GENOMIC DNA]</scope>
    <source>
        <strain evidence="3">cv. Hale</strain>
    </source>
</reference>
<dbReference type="AlphaFoldDB" id="B9T6R3"/>
<dbReference type="EMBL" id="EQ974636">
    <property type="protein sequence ID" value="EEF28451.1"/>
    <property type="molecule type" value="Genomic_DNA"/>
</dbReference>
<protein>
    <submittedName>
        <fullName evidence="2">Uncharacterized protein</fullName>
    </submittedName>
</protein>
<evidence type="ECO:0000256" key="1">
    <source>
        <dbReference type="SAM" id="MobiDB-lite"/>
    </source>
</evidence>
<evidence type="ECO:0000313" key="3">
    <source>
        <dbReference type="Proteomes" id="UP000008311"/>
    </source>
</evidence>
<sequence>MGMGEMEGRKERAKQASSGDDQSSDDEVAGLADTEFCNALILQLHAVLFLFLFL</sequence>
<dbReference type="InParanoid" id="B9T6R3"/>
<feature type="region of interest" description="Disordered" evidence="1">
    <location>
        <begin position="1"/>
        <end position="27"/>
    </location>
</feature>
<evidence type="ECO:0000313" key="2">
    <source>
        <dbReference type="EMBL" id="EEF28451.1"/>
    </source>
</evidence>
<proteinExistence type="predicted"/>